<reference evidence="1" key="1">
    <citation type="submission" date="2021-05" db="EMBL/GenBank/DDBJ databases">
        <authorList>
            <person name="Scholz U."/>
            <person name="Mascher M."/>
            <person name="Fiebig A."/>
        </authorList>
    </citation>
    <scope>NUCLEOTIDE SEQUENCE [LARGE SCALE GENOMIC DNA]</scope>
</reference>
<evidence type="ECO:0000313" key="1">
    <source>
        <dbReference type="EnsemblPlants" id="AVESA.00010b.r2.2CG0297060.1.CDS"/>
    </source>
</evidence>
<evidence type="ECO:0000313" key="2">
    <source>
        <dbReference type="Proteomes" id="UP001732700"/>
    </source>
</evidence>
<keyword evidence="2" id="KW-1185">Reference proteome</keyword>
<accession>A0ACD5UPR4</accession>
<proteinExistence type="predicted"/>
<sequence>MSFSTCASRSRRRKRTLMRRITRRPQQARHRLHARRSRSSARPRSRRLPNRCPLLVWVLLVWPTTGLLCFLRHRQFGSHRHHNQRRDHITSLHTERNGTTSSSHPSTISPVLMIWVTTASLYLDGRAALWWQAACQTRRAASWETFTRMLREEFGPEEFETQMHHLLQLRQTGTVTEYRLQFESYMYHLLALDPGLNTKFFVTQFLLGLKPELRAVVRIQEPTSITRAAVLARIQEEELEANRPRLRPVPAGRPPPVLPAPAPRLPVAPRVGGDDFGRERQLRDYRRANGPCFKCGDKYSREHQCKQPVQLLTIQMGDFGEMLSIEAVRALELMDDPQVQPGCCMLSAHALSGTESPATIRVPVTVGDQMMLLLLDSGSTHSFINTNFAQSIGLSTVPIPAVPVKIANRQFIQCDSLVSQLEWKCQPH</sequence>
<dbReference type="EnsemblPlants" id="AVESA.00010b.r2.2CG0297060.1">
    <property type="protein sequence ID" value="AVESA.00010b.r2.2CG0297060.1.CDS"/>
    <property type="gene ID" value="AVESA.00010b.r2.2CG0297060"/>
</dbReference>
<dbReference type="Proteomes" id="UP001732700">
    <property type="component" value="Chromosome 2C"/>
</dbReference>
<protein>
    <submittedName>
        <fullName evidence="1">Uncharacterized protein</fullName>
    </submittedName>
</protein>
<organism evidence="1 2">
    <name type="scientific">Avena sativa</name>
    <name type="common">Oat</name>
    <dbReference type="NCBI Taxonomy" id="4498"/>
    <lineage>
        <taxon>Eukaryota</taxon>
        <taxon>Viridiplantae</taxon>
        <taxon>Streptophyta</taxon>
        <taxon>Embryophyta</taxon>
        <taxon>Tracheophyta</taxon>
        <taxon>Spermatophyta</taxon>
        <taxon>Magnoliopsida</taxon>
        <taxon>Liliopsida</taxon>
        <taxon>Poales</taxon>
        <taxon>Poaceae</taxon>
        <taxon>BOP clade</taxon>
        <taxon>Pooideae</taxon>
        <taxon>Poodae</taxon>
        <taxon>Poeae</taxon>
        <taxon>Poeae Chloroplast Group 1 (Aveneae type)</taxon>
        <taxon>Aveninae</taxon>
        <taxon>Avena</taxon>
    </lineage>
</organism>
<reference evidence="1" key="2">
    <citation type="submission" date="2025-09" db="UniProtKB">
        <authorList>
            <consortium name="EnsemblPlants"/>
        </authorList>
    </citation>
    <scope>IDENTIFICATION</scope>
</reference>
<name>A0ACD5UPR4_AVESA</name>